<dbReference type="RefSeq" id="WP_344578036.1">
    <property type="nucleotide sequence ID" value="NZ_BAAARK010000012.1"/>
</dbReference>
<evidence type="ECO:0000256" key="1">
    <source>
        <dbReference type="SAM" id="Phobius"/>
    </source>
</evidence>
<feature type="transmembrane region" description="Helical" evidence="1">
    <location>
        <begin position="64"/>
        <end position="81"/>
    </location>
</feature>
<dbReference type="EMBL" id="BAAARK010000012">
    <property type="protein sequence ID" value="GAA2667656.1"/>
    <property type="molecule type" value="Genomic_DNA"/>
</dbReference>
<keyword evidence="1" id="KW-0812">Transmembrane</keyword>
<reference evidence="2 3" key="1">
    <citation type="journal article" date="2019" name="Int. J. Syst. Evol. Microbiol.">
        <title>The Global Catalogue of Microorganisms (GCM) 10K type strain sequencing project: providing services to taxonomists for standard genome sequencing and annotation.</title>
        <authorList>
            <consortium name="The Broad Institute Genomics Platform"/>
            <consortium name="The Broad Institute Genome Sequencing Center for Infectious Disease"/>
            <person name="Wu L."/>
            <person name="Ma J."/>
        </authorList>
    </citation>
    <scope>NUCLEOTIDE SEQUENCE [LARGE SCALE GENOMIC DNA]</scope>
    <source>
        <strain evidence="2 3">JCM 16374</strain>
    </source>
</reference>
<feature type="transmembrane region" description="Helical" evidence="1">
    <location>
        <begin position="215"/>
        <end position="234"/>
    </location>
</feature>
<keyword evidence="1" id="KW-0472">Membrane</keyword>
<feature type="transmembrane region" description="Helical" evidence="1">
    <location>
        <begin position="302"/>
        <end position="324"/>
    </location>
</feature>
<feature type="transmembrane region" description="Helical" evidence="1">
    <location>
        <begin position="122"/>
        <end position="142"/>
    </location>
</feature>
<feature type="transmembrane region" description="Helical" evidence="1">
    <location>
        <begin position="183"/>
        <end position="203"/>
    </location>
</feature>
<feature type="transmembrane region" description="Helical" evidence="1">
    <location>
        <begin position="278"/>
        <end position="296"/>
    </location>
</feature>
<evidence type="ECO:0000313" key="2">
    <source>
        <dbReference type="EMBL" id="GAA2667656.1"/>
    </source>
</evidence>
<evidence type="ECO:0008006" key="4">
    <source>
        <dbReference type="Google" id="ProtNLM"/>
    </source>
</evidence>
<comment type="caution">
    <text evidence="2">The sequence shown here is derived from an EMBL/GenBank/DDBJ whole genome shotgun (WGS) entry which is preliminary data.</text>
</comment>
<feature type="transmembrane region" description="Helical" evidence="1">
    <location>
        <begin position="38"/>
        <end position="57"/>
    </location>
</feature>
<dbReference type="Proteomes" id="UP001500994">
    <property type="component" value="Unassembled WGS sequence"/>
</dbReference>
<keyword evidence="3" id="KW-1185">Reference proteome</keyword>
<name>A0ABN3S4I0_9ACTN</name>
<sequence length="339" mass="35886">MASPAPTTRPRHRLLLALALVLLAPLVGEYLLGNQPITALPAVLVLAPMYGCGALLIREGARRAGRGWPTMLLLAAAYALLEEGPIDQMLWNPHYGDVDMGLAYADTQVSWLGTSAALLQDVLAMHTVWSVCVPIALVEAFAADRSRPWLGRPGWALTGAVFVAGSAFLAVEQYRSGKFLASTAQFAGACAAIVVLIAAAFAVGRLRLPPWDVAAPAPWLVGTVAFAAGSAYWARDFLLPDGVSPWVAVALWCVLAAGVGWLCARWSRTPGWGPRHRLALTAGAVLTYVWLGFTHAREMDVPYGTALCGNVVFGAAALVLLGAATVRVRRQGVRTAEIG</sequence>
<gene>
    <name evidence="2" type="ORF">GCM10009864_41650</name>
</gene>
<organism evidence="2 3">
    <name type="scientific">Streptomyces lunalinharesii</name>
    <dbReference type="NCBI Taxonomy" id="333384"/>
    <lineage>
        <taxon>Bacteria</taxon>
        <taxon>Bacillati</taxon>
        <taxon>Actinomycetota</taxon>
        <taxon>Actinomycetes</taxon>
        <taxon>Kitasatosporales</taxon>
        <taxon>Streptomycetaceae</taxon>
        <taxon>Streptomyces</taxon>
    </lineage>
</organism>
<protein>
    <recommendedName>
        <fullName evidence="4">DUF998 domain-containing protein</fullName>
    </recommendedName>
</protein>
<accession>A0ABN3S4I0</accession>
<keyword evidence="1" id="KW-1133">Transmembrane helix</keyword>
<evidence type="ECO:0000313" key="3">
    <source>
        <dbReference type="Proteomes" id="UP001500994"/>
    </source>
</evidence>
<feature type="transmembrane region" description="Helical" evidence="1">
    <location>
        <begin position="246"/>
        <end position="266"/>
    </location>
</feature>
<proteinExistence type="predicted"/>
<feature type="transmembrane region" description="Helical" evidence="1">
    <location>
        <begin position="154"/>
        <end position="171"/>
    </location>
</feature>